<dbReference type="EMBL" id="KZ501875">
    <property type="protein sequence ID" value="PKU87462.1"/>
    <property type="molecule type" value="Genomic_DNA"/>
</dbReference>
<reference evidence="2 3" key="1">
    <citation type="journal article" date="2016" name="Sci. Rep.">
        <title>The Dendrobium catenatum Lindl. genome sequence provides insights into polysaccharide synthase, floral development and adaptive evolution.</title>
        <authorList>
            <person name="Zhang G.Q."/>
            <person name="Xu Q."/>
            <person name="Bian C."/>
            <person name="Tsai W.C."/>
            <person name="Yeh C.M."/>
            <person name="Liu K.W."/>
            <person name="Yoshida K."/>
            <person name="Zhang L.S."/>
            <person name="Chang S.B."/>
            <person name="Chen F."/>
            <person name="Shi Y."/>
            <person name="Su Y.Y."/>
            <person name="Zhang Y.Q."/>
            <person name="Chen L.J."/>
            <person name="Yin Y."/>
            <person name="Lin M."/>
            <person name="Huang H."/>
            <person name="Deng H."/>
            <person name="Wang Z.W."/>
            <person name="Zhu S.L."/>
            <person name="Zhao X."/>
            <person name="Deng C."/>
            <person name="Niu S.C."/>
            <person name="Huang J."/>
            <person name="Wang M."/>
            <person name="Liu G.H."/>
            <person name="Yang H.J."/>
            <person name="Xiao X.J."/>
            <person name="Hsiao Y.Y."/>
            <person name="Wu W.L."/>
            <person name="Chen Y.Y."/>
            <person name="Mitsuda N."/>
            <person name="Ohme-Takagi M."/>
            <person name="Luo Y.B."/>
            <person name="Van de Peer Y."/>
            <person name="Liu Z.J."/>
        </authorList>
    </citation>
    <scope>NUCLEOTIDE SEQUENCE [LARGE SCALE GENOMIC DNA]</scope>
    <source>
        <tissue evidence="2">The whole plant</tissue>
    </source>
</reference>
<evidence type="ECO:0000313" key="2">
    <source>
        <dbReference type="EMBL" id="PKU87462.1"/>
    </source>
</evidence>
<keyword evidence="3" id="KW-1185">Reference proteome</keyword>
<organism evidence="2 3">
    <name type="scientific">Dendrobium catenatum</name>
    <dbReference type="NCBI Taxonomy" id="906689"/>
    <lineage>
        <taxon>Eukaryota</taxon>
        <taxon>Viridiplantae</taxon>
        <taxon>Streptophyta</taxon>
        <taxon>Embryophyta</taxon>
        <taxon>Tracheophyta</taxon>
        <taxon>Spermatophyta</taxon>
        <taxon>Magnoliopsida</taxon>
        <taxon>Liliopsida</taxon>
        <taxon>Asparagales</taxon>
        <taxon>Orchidaceae</taxon>
        <taxon>Epidendroideae</taxon>
        <taxon>Malaxideae</taxon>
        <taxon>Dendrobiinae</taxon>
        <taxon>Dendrobium</taxon>
    </lineage>
</organism>
<sequence length="110" mass="11813">MTVVFCASPVSVTSDGRNSGVTVITSDTSPVDLLGSTIKSCPRPADHKAPVRTGLTCKSRCEPRFTTLAFLAAVDSSPTVPSWPRLPPSKRAPPSRRPAHLRIRYLGLQN</sequence>
<accession>A0A2I0XHS3</accession>
<proteinExistence type="predicted"/>
<feature type="region of interest" description="Disordered" evidence="1">
    <location>
        <begin position="78"/>
        <end position="100"/>
    </location>
</feature>
<dbReference type="AlphaFoldDB" id="A0A2I0XHS3"/>
<evidence type="ECO:0000256" key="1">
    <source>
        <dbReference type="SAM" id="MobiDB-lite"/>
    </source>
</evidence>
<name>A0A2I0XHS3_9ASPA</name>
<protein>
    <submittedName>
        <fullName evidence="2">Uncharacterized protein</fullName>
    </submittedName>
</protein>
<dbReference type="Proteomes" id="UP000233837">
    <property type="component" value="Unassembled WGS sequence"/>
</dbReference>
<reference evidence="2 3" key="2">
    <citation type="journal article" date="2017" name="Nature">
        <title>The Apostasia genome and the evolution of orchids.</title>
        <authorList>
            <person name="Zhang G.Q."/>
            <person name="Liu K.W."/>
            <person name="Li Z."/>
            <person name="Lohaus R."/>
            <person name="Hsiao Y.Y."/>
            <person name="Niu S.C."/>
            <person name="Wang J.Y."/>
            <person name="Lin Y.C."/>
            <person name="Xu Q."/>
            <person name="Chen L.J."/>
            <person name="Yoshida K."/>
            <person name="Fujiwara S."/>
            <person name="Wang Z.W."/>
            <person name="Zhang Y.Q."/>
            <person name="Mitsuda N."/>
            <person name="Wang M."/>
            <person name="Liu G.H."/>
            <person name="Pecoraro L."/>
            <person name="Huang H.X."/>
            <person name="Xiao X.J."/>
            <person name="Lin M."/>
            <person name="Wu X.Y."/>
            <person name="Wu W.L."/>
            <person name="Chen Y.Y."/>
            <person name="Chang S.B."/>
            <person name="Sakamoto S."/>
            <person name="Ohme-Takagi M."/>
            <person name="Yagi M."/>
            <person name="Zeng S.J."/>
            <person name="Shen C.Y."/>
            <person name="Yeh C.M."/>
            <person name="Luo Y.B."/>
            <person name="Tsai W.C."/>
            <person name="Van de Peer Y."/>
            <person name="Liu Z.J."/>
        </authorList>
    </citation>
    <scope>NUCLEOTIDE SEQUENCE [LARGE SCALE GENOMIC DNA]</scope>
    <source>
        <tissue evidence="2">The whole plant</tissue>
    </source>
</reference>
<evidence type="ECO:0000313" key="3">
    <source>
        <dbReference type="Proteomes" id="UP000233837"/>
    </source>
</evidence>
<gene>
    <name evidence="2" type="ORF">MA16_Dca008558</name>
</gene>